<feature type="chain" id="PRO_5043675269" evidence="9">
    <location>
        <begin position="24"/>
        <end position="673"/>
    </location>
</feature>
<dbReference type="GO" id="GO:0008270">
    <property type="term" value="F:zinc ion binding"/>
    <property type="evidence" value="ECO:0007669"/>
    <property type="project" value="UniProtKB-KW"/>
</dbReference>
<dbReference type="PANTHER" id="PTHR11477">
    <property type="entry name" value="TRANSCRIPTION FACTOR S-II ZINC FINGER DOMAIN-CONTAINING PROTEIN"/>
    <property type="match status" value="1"/>
</dbReference>
<dbReference type="SMART" id="SM00510">
    <property type="entry name" value="TFS2M"/>
    <property type="match status" value="1"/>
</dbReference>
<dbReference type="InterPro" id="IPR055780">
    <property type="entry name" value="DUF7356"/>
</dbReference>
<feature type="region of interest" description="Disordered" evidence="8">
    <location>
        <begin position="226"/>
        <end position="271"/>
    </location>
</feature>
<evidence type="ECO:0000256" key="6">
    <source>
        <dbReference type="PROSITE-ProRule" id="PRU00472"/>
    </source>
</evidence>
<feature type="non-terminal residue" evidence="13">
    <location>
        <position position="1"/>
    </location>
</feature>
<feature type="domain" description="TFIIS-type" evidence="10">
    <location>
        <begin position="631"/>
        <end position="671"/>
    </location>
</feature>
<dbReference type="GO" id="GO:0006368">
    <property type="term" value="P:transcription elongation by RNA polymerase II"/>
    <property type="evidence" value="ECO:0007669"/>
    <property type="project" value="InterPro"/>
</dbReference>
<comment type="subcellular location">
    <subcellularLocation>
        <location evidence="1 7">Nucleus</location>
    </subcellularLocation>
</comment>
<evidence type="ECO:0000256" key="8">
    <source>
        <dbReference type="SAM" id="MobiDB-lite"/>
    </source>
</evidence>
<evidence type="ECO:0000256" key="5">
    <source>
        <dbReference type="ARBA" id="ARBA00023242"/>
    </source>
</evidence>
<dbReference type="NCBIfam" id="TIGR01385">
    <property type="entry name" value="TFSII"/>
    <property type="match status" value="1"/>
</dbReference>
<dbReference type="PROSITE" id="PS51321">
    <property type="entry name" value="TFIIS_CENTRAL"/>
    <property type="match status" value="1"/>
</dbReference>
<comment type="caution">
    <text evidence="13">The sequence shown here is derived from an EMBL/GenBank/DDBJ whole genome shotgun (WGS) entry which is preliminary data.</text>
</comment>
<feature type="domain" description="TFIIS N-terminal" evidence="11">
    <location>
        <begin position="309"/>
        <end position="387"/>
    </location>
</feature>
<evidence type="ECO:0000256" key="7">
    <source>
        <dbReference type="PROSITE-ProRule" id="PRU00649"/>
    </source>
</evidence>
<organism evidence="13 14">
    <name type="scientific">Cucurbita argyrosperma subsp. sororia</name>
    <dbReference type="NCBI Taxonomy" id="37648"/>
    <lineage>
        <taxon>Eukaryota</taxon>
        <taxon>Viridiplantae</taxon>
        <taxon>Streptophyta</taxon>
        <taxon>Embryophyta</taxon>
        <taxon>Tracheophyta</taxon>
        <taxon>Spermatophyta</taxon>
        <taxon>Magnoliopsida</taxon>
        <taxon>eudicotyledons</taxon>
        <taxon>Gunneridae</taxon>
        <taxon>Pentapetalae</taxon>
        <taxon>rosids</taxon>
        <taxon>fabids</taxon>
        <taxon>Cucurbitales</taxon>
        <taxon>Cucurbitaceae</taxon>
        <taxon>Cucurbiteae</taxon>
        <taxon>Cucurbita</taxon>
    </lineage>
</organism>
<dbReference type="PROSITE" id="PS00466">
    <property type="entry name" value="ZF_TFIIS_1"/>
    <property type="match status" value="1"/>
</dbReference>
<sequence>MNRDLALVFVFFVLNLASRGSNASFSDRIWNLHLRFALSKDSPQSIAPAPAPGPISVSPTPAIPPFPSSTDGSSMKKCNPSYNTCHDLENMTACLLFAEKATMEQYLLIQNAGGTSLKVNVIISDTKFKEIQVPEHQSRKVNISDVLGNSKIVLDAGSGKCEIQLGSLMKSGTTFEQISSYVTHLNLVSGSYILLSIVLIIGGVWACCKIGTKERHADEVPYQELELAEQDSSPTNDLEASEGWDQGWDDDWDDEPKPANKSNSQTKASGSSNGVSVLLLVESAIQISVPSKFFVGGDSMEKELVELFEAAKKAADAAAARSNDGGAEESRCLDALRQLKKFPVTYQILVSTQVGKRLRHLTKHPKKKIQDYASDLIEMWKDIVIKETNKNKKNGNGNSKEPSKIGSPSAESVKVENLQKSSSMKVERVSKVEQFDRNGSTSSVKFSRSASAVSEKNSVKVEKTDSVVKVERIVKEEKKISIEKKPSGAAGPPKLTAMIKSKDAARDKIRELLVEAFSKVPGEADEDVMDEVNASDPIRVAVSVESVMFENWGGSTGAQKAKYRSIMFNLKDPKNPDFRRKVLLGLIKPERMTNLSTTDMASDQRKRENEEIAQKALFECERGGAPKATTDQFKCGRCGQRKTTYYQLQTRSADEPMTTFVTCVNCNNHWKFC</sequence>
<reference evidence="13 14" key="1">
    <citation type="journal article" date="2021" name="Hortic Res">
        <title>The domestication of Cucurbita argyrosperma as revealed by the genome of its wild relative.</title>
        <authorList>
            <person name="Barrera-Redondo J."/>
            <person name="Sanchez-de la Vega G."/>
            <person name="Aguirre-Liguori J.A."/>
            <person name="Castellanos-Morales G."/>
            <person name="Gutierrez-Guerrero Y.T."/>
            <person name="Aguirre-Dugua X."/>
            <person name="Aguirre-Planter E."/>
            <person name="Tenaillon M.I."/>
            <person name="Lira-Saade R."/>
            <person name="Eguiarte L.E."/>
        </authorList>
    </citation>
    <scope>NUCLEOTIDE SEQUENCE [LARGE SCALE GENOMIC DNA]</scope>
    <source>
        <strain evidence="13">JBR-2021</strain>
    </source>
</reference>
<dbReference type="InterPro" id="IPR003617">
    <property type="entry name" value="TFIIS/CRSP70_N_sub"/>
</dbReference>
<feature type="domain" description="TFIIS central" evidence="12">
    <location>
        <begin position="505"/>
        <end position="628"/>
    </location>
</feature>
<evidence type="ECO:0000256" key="1">
    <source>
        <dbReference type="ARBA" id="ARBA00004123"/>
    </source>
</evidence>
<dbReference type="SMART" id="SM00509">
    <property type="entry name" value="TFS2N"/>
    <property type="match status" value="1"/>
</dbReference>
<evidence type="ECO:0000256" key="2">
    <source>
        <dbReference type="ARBA" id="ARBA00022723"/>
    </source>
</evidence>
<feature type="region of interest" description="Disordered" evidence="8">
    <location>
        <begin position="389"/>
        <end position="420"/>
    </location>
</feature>
<evidence type="ECO:0000256" key="9">
    <source>
        <dbReference type="SAM" id="SignalP"/>
    </source>
</evidence>
<dbReference type="PROSITE" id="PS51319">
    <property type="entry name" value="TFIIS_N"/>
    <property type="match status" value="1"/>
</dbReference>
<dbReference type="Pfam" id="PF24053">
    <property type="entry name" value="DUF7356"/>
    <property type="match status" value="1"/>
</dbReference>
<keyword evidence="9" id="KW-0732">Signal</keyword>
<dbReference type="PROSITE" id="PS51133">
    <property type="entry name" value="ZF_TFIIS_2"/>
    <property type="match status" value="1"/>
</dbReference>
<keyword evidence="13" id="KW-0251">Elongation factor</keyword>
<evidence type="ECO:0000259" key="11">
    <source>
        <dbReference type="PROSITE" id="PS51319"/>
    </source>
</evidence>
<feature type="compositionally biased region" description="Acidic residues" evidence="8">
    <location>
        <begin position="239"/>
        <end position="254"/>
    </location>
</feature>
<evidence type="ECO:0000313" key="14">
    <source>
        <dbReference type="Proteomes" id="UP000685013"/>
    </source>
</evidence>
<dbReference type="InterPro" id="IPR017923">
    <property type="entry name" value="TFIIS_N"/>
</dbReference>
<keyword evidence="5 7" id="KW-0539">Nucleus</keyword>
<feature type="signal peptide" evidence="9">
    <location>
        <begin position="1"/>
        <end position="23"/>
    </location>
</feature>
<keyword evidence="13" id="KW-0648">Protein biosynthesis</keyword>
<dbReference type="SMART" id="SM00440">
    <property type="entry name" value="ZnF_C2C2"/>
    <property type="match status" value="1"/>
</dbReference>
<proteinExistence type="predicted"/>
<dbReference type="GO" id="GO:0003676">
    <property type="term" value="F:nucleic acid binding"/>
    <property type="evidence" value="ECO:0007669"/>
    <property type="project" value="InterPro"/>
</dbReference>
<keyword evidence="3 6" id="KW-0863">Zinc-finger</keyword>
<dbReference type="InterPro" id="IPR001222">
    <property type="entry name" value="Znf_TFIIS"/>
</dbReference>
<dbReference type="CDD" id="cd00183">
    <property type="entry name" value="TFIIS_I"/>
    <property type="match status" value="1"/>
</dbReference>
<dbReference type="Proteomes" id="UP000685013">
    <property type="component" value="Chromosome 4"/>
</dbReference>
<evidence type="ECO:0000256" key="4">
    <source>
        <dbReference type="ARBA" id="ARBA00022833"/>
    </source>
</evidence>
<dbReference type="PANTHER" id="PTHR11477:SF0">
    <property type="entry name" value="IP08861P-RELATED"/>
    <property type="match status" value="1"/>
</dbReference>
<dbReference type="AlphaFoldDB" id="A0AAV6NXG0"/>
<keyword evidence="2" id="KW-0479">Metal-binding</keyword>
<evidence type="ECO:0000256" key="3">
    <source>
        <dbReference type="ARBA" id="ARBA00022771"/>
    </source>
</evidence>
<dbReference type="EMBL" id="JAGKQH010000004">
    <property type="protein sequence ID" value="KAG6602582.1"/>
    <property type="molecule type" value="Genomic_DNA"/>
</dbReference>
<protein>
    <submittedName>
        <fullName evidence="13">Transcription elongation factor TFIIS</fullName>
    </submittedName>
</protein>
<dbReference type="CDD" id="cd13749">
    <property type="entry name" value="Zn-ribbon_TFIIS"/>
    <property type="match status" value="1"/>
</dbReference>
<dbReference type="Pfam" id="PF08711">
    <property type="entry name" value="Med26"/>
    <property type="match status" value="1"/>
</dbReference>
<dbReference type="FunFam" id="2.20.25.10:FF:000001">
    <property type="entry name" value="Probable Transcription elongation factor S-II"/>
    <property type="match status" value="1"/>
</dbReference>
<accession>A0AAV6NXG0</accession>
<evidence type="ECO:0000313" key="13">
    <source>
        <dbReference type="EMBL" id="KAG6602582.1"/>
    </source>
</evidence>
<dbReference type="Pfam" id="PF07500">
    <property type="entry name" value="TFIIS_M"/>
    <property type="match status" value="1"/>
</dbReference>
<gene>
    <name evidence="13" type="primary">TFIIS</name>
    <name evidence="13" type="ORF">SDJN03_07815</name>
</gene>
<dbReference type="InterPro" id="IPR006289">
    <property type="entry name" value="TFSII"/>
</dbReference>
<keyword evidence="14" id="KW-1185">Reference proteome</keyword>
<evidence type="ECO:0000259" key="12">
    <source>
        <dbReference type="PROSITE" id="PS51321"/>
    </source>
</evidence>
<dbReference type="GO" id="GO:0005634">
    <property type="term" value="C:nucleus"/>
    <property type="evidence" value="ECO:0007669"/>
    <property type="project" value="UniProtKB-SubCell"/>
</dbReference>
<dbReference type="InterPro" id="IPR003618">
    <property type="entry name" value="TFIIS_cen_dom"/>
</dbReference>
<dbReference type="Pfam" id="PF01096">
    <property type="entry name" value="Zn_ribbon_TFIIS"/>
    <property type="match status" value="1"/>
</dbReference>
<name>A0AAV6NXG0_9ROSI</name>
<evidence type="ECO:0000259" key="10">
    <source>
        <dbReference type="PROSITE" id="PS51133"/>
    </source>
</evidence>
<keyword evidence="4" id="KW-0862">Zinc</keyword>
<dbReference type="GO" id="GO:0003746">
    <property type="term" value="F:translation elongation factor activity"/>
    <property type="evidence" value="ECO:0007669"/>
    <property type="project" value="UniProtKB-KW"/>
</dbReference>